<proteinExistence type="inferred from homology"/>
<evidence type="ECO:0000256" key="6">
    <source>
        <dbReference type="HAMAP-Rule" id="MF_00122"/>
    </source>
</evidence>
<dbReference type="GO" id="GO:0016740">
    <property type="term" value="F:transferase activity"/>
    <property type="evidence" value="ECO:0007669"/>
    <property type="project" value="UniProtKB-KW"/>
</dbReference>
<comment type="function">
    <text evidence="3 6">Allows the formation of correctly charged Asn-tRNA(Asn) or Gln-tRNA(Gln) through the transamidation of misacylated Asp-tRNA(Asn) or Glu-tRNA(Gln) in organisms which lack either or both of asparaginyl-tRNA or glutaminyl-tRNA synthetases. The reaction takes place in the presence of glutamine and ATP through an activated phospho-Asp-tRNA(Asn) or phospho-Glu-tRNA(Gln).</text>
</comment>
<dbReference type="Proteomes" id="UP000295632">
    <property type="component" value="Unassembled WGS sequence"/>
</dbReference>
<organism evidence="8 9">
    <name type="scientific">Aureibacillus halotolerans</name>
    <dbReference type="NCBI Taxonomy" id="1508390"/>
    <lineage>
        <taxon>Bacteria</taxon>
        <taxon>Bacillati</taxon>
        <taxon>Bacillota</taxon>
        <taxon>Bacilli</taxon>
        <taxon>Bacillales</taxon>
        <taxon>Bacillaceae</taxon>
        <taxon>Aureibacillus</taxon>
    </lineage>
</organism>
<dbReference type="GO" id="GO:0005524">
    <property type="term" value="F:ATP binding"/>
    <property type="evidence" value="ECO:0007669"/>
    <property type="project" value="UniProtKB-KW"/>
</dbReference>
<comment type="catalytic activity">
    <reaction evidence="4 6">
        <text>L-aspartyl-tRNA(Asn) + L-glutamine + ATP + H2O = L-asparaginyl-tRNA(Asn) + L-glutamate + ADP + phosphate + 2 H(+)</text>
        <dbReference type="Rhea" id="RHEA:14513"/>
        <dbReference type="Rhea" id="RHEA-COMP:9674"/>
        <dbReference type="Rhea" id="RHEA-COMP:9677"/>
        <dbReference type="ChEBI" id="CHEBI:15377"/>
        <dbReference type="ChEBI" id="CHEBI:15378"/>
        <dbReference type="ChEBI" id="CHEBI:29985"/>
        <dbReference type="ChEBI" id="CHEBI:30616"/>
        <dbReference type="ChEBI" id="CHEBI:43474"/>
        <dbReference type="ChEBI" id="CHEBI:58359"/>
        <dbReference type="ChEBI" id="CHEBI:78515"/>
        <dbReference type="ChEBI" id="CHEBI:78516"/>
        <dbReference type="ChEBI" id="CHEBI:456216"/>
    </reaction>
</comment>
<evidence type="ECO:0000313" key="8">
    <source>
        <dbReference type="EMBL" id="TDQ34165.1"/>
    </source>
</evidence>
<dbReference type="Gene3D" id="1.10.20.60">
    <property type="entry name" value="Glu-tRNAGln amidotransferase C subunit, N-terminal domain"/>
    <property type="match status" value="1"/>
</dbReference>
<comment type="similarity">
    <text evidence="1 6">Belongs to the GatC family.</text>
</comment>
<dbReference type="NCBIfam" id="TIGR00135">
    <property type="entry name" value="gatC"/>
    <property type="match status" value="1"/>
</dbReference>
<dbReference type="GO" id="GO:0006412">
    <property type="term" value="P:translation"/>
    <property type="evidence" value="ECO:0007669"/>
    <property type="project" value="UniProtKB-UniRule"/>
</dbReference>
<keyword evidence="6" id="KW-0547">Nucleotide-binding</keyword>
<dbReference type="PANTHER" id="PTHR15004:SF0">
    <property type="entry name" value="GLUTAMYL-TRNA(GLN) AMIDOTRANSFERASE SUBUNIT C, MITOCHONDRIAL"/>
    <property type="match status" value="1"/>
</dbReference>
<dbReference type="AlphaFoldDB" id="A0A4R6TXD7"/>
<dbReference type="GO" id="GO:0050566">
    <property type="term" value="F:asparaginyl-tRNA synthase (glutamine-hydrolyzing) activity"/>
    <property type="evidence" value="ECO:0007669"/>
    <property type="project" value="RHEA"/>
</dbReference>
<evidence type="ECO:0000313" key="9">
    <source>
        <dbReference type="Proteomes" id="UP000295632"/>
    </source>
</evidence>
<dbReference type="InterPro" id="IPR003837">
    <property type="entry name" value="GatC"/>
</dbReference>
<keyword evidence="6" id="KW-0648">Protein biosynthesis</keyword>
<dbReference type="GO" id="GO:0070681">
    <property type="term" value="P:glutaminyl-tRNAGln biosynthesis via transamidation"/>
    <property type="evidence" value="ECO:0007669"/>
    <property type="project" value="TreeGrafter"/>
</dbReference>
<dbReference type="Pfam" id="PF02686">
    <property type="entry name" value="GatC"/>
    <property type="match status" value="1"/>
</dbReference>
<dbReference type="RefSeq" id="WP_133582226.1">
    <property type="nucleotide sequence ID" value="NZ_SNYJ01000026.1"/>
</dbReference>
<dbReference type="EC" id="6.3.5.-" evidence="6"/>
<evidence type="ECO:0000256" key="5">
    <source>
        <dbReference type="ARBA" id="ARBA00047913"/>
    </source>
</evidence>
<keyword evidence="8" id="KW-0808">Transferase</keyword>
<keyword evidence="6" id="KW-0436">Ligase</keyword>
<evidence type="ECO:0000256" key="2">
    <source>
        <dbReference type="ARBA" id="ARBA00011123"/>
    </source>
</evidence>
<evidence type="ECO:0000256" key="1">
    <source>
        <dbReference type="ARBA" id="ARBA00010757"/>
    </source>
</evidence>
<dbReference type="HAMAP" id="MF_00122">
    <property type="entry name" value="GatC"/>
    <property type="match status" value="1"/>
</dbReference>
<keyword evidence="9" id="KW-1185">Reference proteome</keyword>
<keyword evidence="6" id="KW-0067">ATP-binding</keyword>
<dbReference type="PANTHER" id="PTHR15004">
    <property type="entry name" value="GLUTAMYL-TRNA(GLN) AMIDOTRANSFERASE SUBUNIT C, MITOCHONDRIAL"/>
    <property type="match status" value="1"/>
</dbReference>
<dbReference type="GO" id="GO:0050567">
    <property type="term" value="F:glutaminyl-tRNA synthase (glutamine-hydrolyzing) activity"/>
    <property type="evidence" value="ECO:0007669"/>
    <property type="project" value="UniProtKB-UniRule"/>
</dbReference>
<gene>
    <name evidence="6" type="primary">gatC</name>
    <name evidence="8" type="ORF">EV213_12630</name>
</gene>
<comment type="caution">
    <text evidence="8">The sequence shown here is derived from an EMBL/GenBank/DDBJ whole genome shotgun (WGS) entry which is preliminary data.</text>
</comment>
<evidence type="ECO:0000256" key="3">
    <source>
        <dbReference type="ARBA" id="ARBA00024799"/>
    </source>
</evidence>
<dbReference type="GO" id="GO:0006450">
    <property type="term" value="P:regulation of translational fidelity"/>
    <property type="evidence" value="ECO:0007669"/>
    <property type="project" value="InterPro"/>
</dbReference>
<reference evidence="8 9" key="1">
    <citation type="submission" date="2019-03" db="EMBL/GenBank/DDBJ databases">
        <title>Genomic Encyclopedia of Type Strains, Phase IV (KMG-IV): sequencing the most valuable type-strain genomes for metagenomic binning, comparative biology and taxonomic classification.</title>
        <authorList>
            <person name="Goeker M."/>
        </authorList>
    </citation>
    <scope>NUCLEOTIDE SEQUENCE [LARGE SCALE GENOMIC DNA]</scope>
    <source>
        <strain evidence="8 9">DSM 28697</strain>
    </source>
</reference>
<sequence>MSRITKDEVKHVAHLARLAVTDEEATHFASQLDDIISFVEQLSELDTDNVKPTAHVIEMKNELREDTAAPWLSNEEALKNAPDDEDGQVRVPSILE</sequence>
<comment type="subunit">
    <text evidence="2 6">Heterotrimer of A, B and C subunits.</text>
</comment>
<evidence type="ECO:0000256" key="4">
    <source>
        <dbReference type="ARBA" id="ARBA00047380"/>
    </source>
</evidence>
<comment type="catalytic activity">
    <reaction evidence="5 6">
        <text>L-glutamyl-tRNA(Gln) + L-glutamine + ATP + H2O = L-glutaminyl-tRNA(Gln) + L-glutamate + ADP + phosphate + H(+)</text>
        <dbReference type="Rhea" id="RHEA:17521"/>
        <dbReference type="Rhea" id="RHEA-COMP:9681"/>
        <dbReference type="Rhea" id="RHEA-COMP:9684"/>
        <dbReference type="ChEBI" id="CHEBI:15377"/>
        <dbReference type="ChEBI" id="CHEBI:15378"/>
        <dbReference type="ChEBI" id="CHEBI:29985"/>
        <dbReference type="ChEBI" id="CHEBI:30616"/>
        <dbReference type="ChEBI" id="CHEBI:43474"/>
        <dbReference type="ChEBI" id="CHEBI:58359"/>
        <dbReference type="ChEBI" id="CHEBI:78520"/>
        <dbReference type="ChEBI" id="CHEBI:78521"/>
        <dbReference type="ChEBI" id="CHEBI:456216"/>
    </reaction>
</comment>
<dbReference type="SUPFAM" id="SSF141000">
    <property type="entry name" value="Glu-tRNAGln amidotransferase C subunit"/>
    <property type="match status" value="1"/>
</dbReference>
<evidence type="ECO:0000256" key="7">
    <source>
        <dbReference type="SAM" id="MobiDB-lite"/>
    </source>
</evidence>
<name>A0A4R6TXD7_9BACI</name>
<dbReference type="InterPro" id="IPR036113">
    <property type="entry name" value="Asp/Glu-ADT_sf_sub_c"/>
</dbReference>
<dbReference type="EMBL" id="SNYJ01000026">
    <property type="protein sequence ID" value="TDQ34165.1"/>
    <property type="molecule type" value="Genomic_DNA"/>
</dbReference>
<accession>A0A4R6TXD7</accession>
<protein>
    <recommendedName>
        <fullName evidence="6">Aspartyl/glutamyl-tRNA(Asn/Gln) amidotransferase subunit C</fullName>
        <shortName evidence="6">Asp/Glu-ADT subunit C</shortName>
        <ecNumber evidence="6">6.3.5.-</ecNumber>
    </recommendedName>
</protein>
<feature type="region of interest" description="Disordered" evidence="7">
    <location>
        <begin position="76"/>
        <end position="96"/>
    </location>
</feature>
<dbReference type="OrthoDB" id="9813938at2"/>